<dbReference type="SUPFAM" id="SSF103473">
    <property type="entry name" value="MFS general substrate transporter"/>
    <property type="match status" value="1"/>
</dbReference>
<keyword evidence="3 5" id="KW-1133">Transmembrane helix</keyword>
<sequence length="386" mass="42211">MLLTITIINFIDRQTVSVLAPVLRQLLHLSNEQYGRIVSAFQLGMTAGEFPMGWLMDRWGVRVGLAGAVLWWSAATGTQSMTRSGLQLGLTRFWMGTGECGNYSGGMKAIFRLFAPGERTLAIGIFNSGSMVGATIAPPLVIFLAQRYGFRTAFLVPALLGIFWTPFWLYLYRDVASKRPTLTVTTSLRTLLTRSSAWGVMLCRFFIGPVMQFYWYWIPSYLYSVRHLSLAQIGLLGWVPFLLGDTGGIAGGWVAGWLQKRGLSIYSVRRITMYSSATLCLASLGVPYLTNTAAAFFAIGIAVMADNFLSANMFGAVTDLFPDHAVGRATGLTGVAGGLSGLLFPLLTGHLVDHVSYAPVFVMVGFMPLIGTALLFLIGREYRSLQ</sequence>
<feature type="transmembrane region" description="Helical" evidence="5">
    <location>
        <begin position="295"/>
        <end position="317"/>
    </location>
</feature>
<dbReference type="GO" id="GO:0016020">
    <property type="term" value="C:membrane"/>
    <property type="evidence" value="ECO:0007669"/>
    <property type="project" value="UniProtKB-SubCell"/>
</dbReference>
<feature type="transmembrane region" description="Helical" evidence="5">
    <location>
        <begin position="238"/>
        <end position="259"/>
    </location>
</feature>
<dbReference type="PANTHER" id="PTHR11662">
    <property type="entry name" value="SOLUTE CARRIER FAMILY 17"/>
    <property type="match status" value="1"/>
</dbReference>
<evidence type="ECO:0000256" key="4">
    <source>
        <dbReference type="ARBA" id="ARBA00023136"/>
    </source>
</evidence>
<feature type="transmembrane region" description="Helical" evidence="5">
    <location>
        <begin position="357"/>
        <end position="378"/>
    </location>
</feature>
<feature type="domain" description="Major facilitator superfamily (MFS) profile" evidence="6">
    <location>
        <begin position="1"/>
        <end position="383"/>
    </location>
</feature>
<dbReference type="InterPro" id="IPR036259">
    <property type="entry name" value="MFS_trans_sf"/>
</dbReference>
<dbReference type="EMBL" id="CP030840">
    <property type="protein sequence ID" value="AXC12698.1"/>
    <property type="molecule type" value="Genomic_DNA"/>
</dbReference>
<evidence type="ECO:0000313" key="8">
    <source>
        <dbReference type="Proteomes" id="UP000253606"/>
    </source>
</evidence>
<dbReference type="InterPro" id="IPR050382">
    <property type="entry name" value="MFS_Na/Anion_cotransporter"/>
</dbReference>
<dbReference type="AlphaFoldDB" id="A0A2Z5G0N6"/>
<name>A0A2Z5G0N6_9BACT</name>
<reference evidence="7 8" key="1">
    <citation type="journal article" date="2018" name="Front. Microbiol.">
        <title>Hydrolytic Capabilities as a Key to Environmental Success: Chitinolytic and Cellulolytic Acidobacteria From Acidic Sub-arctic Soils and Boreal Peatlands.</title>
        <authorList>
            <person name="Belova S.E."/>
            <person name="Ravin N.V."/>
            <person name="Pankratov T.A."/>
            <person name="Rakitin A.L."/>
            <person name="Ivanova A.A."/>
            <person name="Beletsky A.V."/>
            <person name="Mardanov A.V."/>
            <person name="Sinninghe Damste J.S."/>
            <person name="Dedysh S.N."/>
        </authorList>
    </citation>
    <scope>NUCLEOTIDE SEQUENCE [LARGE SCALE GENOMIC DNA]</scope>
    <source>
        <strain evidence="7 8">SBC82</strain>
    </source>
</reference>
<keyword evidence="2 5" id="KW-0812">Transmembrane</keyword>
<protein>
    <submittedName>
        <fullName evidence="7">Hexuronate transporter</fullName>
    </submittedName>
</protein>
<keyword evidence="4 5" id="KW-0472">Membrane</keyword>
<evidence type="ECO:0000313" key="7">
    <source>
        <dbReference type="EMBL" id="AXC12698.1"/>
    </source>
</evidence>
<dbReference type="GO" id="GO:0015134">
    <property type="term" value="F:hexuronate transmembrane transporter activity"/>
    <property type="evidence" value="ECO:0007669"/>
    <property type="project" value="TreeGrafter"/>
</dbReference>
<comment type="subcellular location">
    <subcellularLocation>
        <location evidence="1">Membrane</location>
        <topology evidence="1">Multi-pass membrane protein</topology>
    </subcellularLocation>
</comment>
<organism evidence="7 8">
    <name type="scientific">Acidisarcina polymorpha</name>
    <dbReference type="NCBI Taxonomy" id="2211140"/>
    <lineage>
        <taxon>Bacteria</taxon>
        <taxon>Pseudomonadati</taxon>
        <taxon>Acidobacteriota</taxon>
        <taxon>Terriglobia</taxon>
        <taxon>Terriglobales</taxon>
        <taxon>Acidobacteriaceae</taxon>
        <taxon>Acidisarcina</taxon>
    </lineage>
</organism>
<evidence type="ECO:0000256" key="3">
    <source>
        <dbReference type="ARBA" id="ARBA00022989"/>
    </source>
</evidence>
<dbReference type="InterPro" id="IPR020846">
    <property type="entry name" value="MFS_dom"/>
</dbReference>
<keyword evidence="8" id="KW-1185">Reference proteome</keyword>
<dbReference type="Proteomes" id="UP000253606">
    <property type="component" value="Chromosome"/>
</dbReference>
<gene>
    <name evidence="7" type="ORF">ACPOL_3411</name>
</gene>
<feature type="transmembrane region" description="Helical" evidence="5">
    <location>
        <begin position="152"/>
        <end position="172"/>
    </location>
</feature>
<dbReference type="CDD" id="cd17319">
    <property type="entry name" value="MFS_ExuT_GudP_like"/>
    <property type="match status" value="1"/>
</dbReference>
<dbReference type="InterPro" id="IPR011701">
    <property type="entry name" value="MFS"/>
</dbReference>
<evidence type="ECO:0000256" key="1">
    <source>
        <dbReference type="ARBA" id="ARBA00004141"/>
    </source>
</evidence>
<evidence type="ECO:0000256" key="5">
    <source>
        <dbReference type="SAM" id="Phobius"/>
    </source>
</evidence>
<feature type="transmembrane region" description="Helical" evidence="5">
    <location>
        <begin position="329"/>
        <end position="351"/>
    </location>
</feature>
<dbReference type="Gene3D" id="1.20.1250.20">
    <property type="entry name" value="MFS general substrate transporter like domains"/>
    <property type="match status" value="2"/>
</dbReference>
<dbReference type="PROSITE" id="PS50850">
    <property type="entry name" value="MFS"/>
    <property type="match status" value="1"/>
</dbReference>
<dbReference type="KEGG" id="abas:ACPOL_3411"/>
<dbReference type="Pfam" id="PF07690">
    <property type="entry name" value="MFS_1"/>
    <property type="match status" value="1"/>
</dbReference>
<accession>A0A2Z5G0N6</accession>
<evidence type="ECO:0000256" key="2">
    <source>
        <dbReference type="ARBA" id="ARBA00022692"/>
    </source>
</evidence>
<evidence type="ECO:0000259" key="6">
    <source>
        <dbReference type="PROSITE" id="PS50850"/>
    </source>
</evidence>
<dbReference type="PANTHER" id="PTHR11662:SF285">
    <property type="entry name" value="HEXURONATE TRANSPORTER"/>
    <property type="match status" value="1"/>
</dbReference>
<feature type="transmembrane region" description="Helical" evidence="5">
    <location>
        <begin position="197"/>
        <end position="218"/>
    </location>
</feature>
<feature type="transmembrane region" description="Helical" evidence="5">
    <location>
        <begin position="271"/>
        <end position="289"/>
    </location>
</feature>
<proteinExistence type="predicted"/>
<feature type="transmembrane region" description="Helical" evidence="5">
    <location>
        <begin position="121"/>
        <end position="146"/>
    </location>
</feature>